<comment type="caution">
    <text evidence="1">The sequence shown here is derived from an EMBL/GenBank/DDBJ whole genome shotgun (WGS) entry which is preliminary data.</text>
</comment>
<name>A0A8S1VKQ8_PAROT</name>
<accession>A0A8S1VKQ8</accession>
<evidence type="ECO:0000313" key="1">
    <source>
        <dbReference type="EMBL" id="CAD8178558.1"/>
    </source>
</evidence>
<reference evidence="1" key="1">
    <citation type="submission" date="2021-01" db="EMBL/GenBank/DDBJ databases">
        <authorList>
            <consortium name="Genoscope - CEA"/>
            <person name="William W."/>
        </authorList>
    </citation>
    <scope>NUCLEOTIDE SEQUENCE</scope>
</reference>
<organism evidence="1 2">
    <name type="scientific">Paramecium octaurelia</name>
    <dbReference type="NCBI Taxonomy" id="43137"/>
    <lineage>
        <taxon>Eukaryota</taxon>
        <taxon>Sar</taxon>
        <taxon>Alveolata</taxon>
        <taxon>Ciliophora</taxon>
        <taxon>Intramacronucleata</taxon>
        <taxon>Oligohymenophorea</taxon>
        <taxon>Peniculida</taxon>
        <taxon>Parameciidae</taxon>
        <taxon>Paramecium</taxon>
    </lineage>
</organism>
<proteinExistence type="predicted"/>
<dbReference type="AlphaFoldDB" id="A0A8S1VKQ8"/>
<protein>
    <submittedName>
        <fullName evidence="1">Uncharacterized protein</fullName>
    </submittedName>
</protein>
<dbReference type="EMBL" id="CAJJDP010000070">
    <property type="protein sequence ID" value="CAD8178558.1"/>
    <property type="molecule type" value="Genomic_DNA"/>
</dbReference>
<evidence type="ECO:0000313" key="2">
    <source>
        <dbReference type="Proteomes" id="UP000683925"/>
    </source>
</evidence>
<keyword evidence="2" id="KW-1185">Reference proteome</keyword>
<gene>
    <name evidence="1" type="ORF">POCTA_138.1.T0710131</name>
</gene>
<dbReference type="Proteomes" id="UP000683925">
    <property type="component" value="Unassembled WGS sequence"/>
</dbReference>
<sequence>MLRIKSHYGDLHVPFYIEFPKAFDQNTIKILAQTLPEPSFTPKQLSIKLQEFLFGDFQQHQAREENDDDEFNQNGIECAMF</sequence>